<organism evidence="5 6">
    <name type="scientific">Porites evermanni</name>
    <dbReference type="NCBI Taxonomy" id="104178"/>
    <lineage>
        <taxon>Eukaryota</taxon>
        <taxon>Metazoa</taxon>
        <taxon>Cnidaria</taxon>
        <taxon>Anthozoa</taxon>
        <taxon>Hexacorallia</taxon>
        <taxon>Scleractinia</taxon>
        <taxon>Fungiina</taxon>
        <taxon>Poritidae</taxon>
        <taxon>Porites</taxon>
    </lineage>
</organism>
<dbReference type="InterPro" id="IPR000884">
    <property type="entry name" value="TSP1_rpt"/>
</dbReference>
<keyword evidence="2" id="KW-1015">Disulfide bond</keyword>
<reference evidence="5 6" key="1">
    <citation type="submission" date="2022-05" db="EMBL/GenBank/DDBJ databases">
        <authorList>
            <consortium name="Genoscope - CEA"/>
            <person name="William W."/>
        </authorList>
    </citation>
    <scope>NUCLEOTIDE SEQUENCE [LARGE SCALE GENOMIC DNA]</scope>
</reference>
<evidence type="ECO:0000313" key="5">
    <source>
        <dbReference type="EMBL" id="CAH3193068.1"/>
    </source>
</evidence>
<dbReference type="SUPFAM" id="SSF82895">
    <property type="entry name" value="TSP-1 type 1 repeat"/>
    <property type="match status" value="1"/>
</dbReference>
<protein>
    <submittedName>
        <fullName evidence="5">Uncharacterized protein</fullName>
    </submittedName>
</protein>
<evidence type="ECO:0000259" key="3">
    <source>
        <dbReference type="PROSITE" id="PS50060"/>
    </source>
</evidence>
<feature type="domain" description="ShKT" evidence="4">
    <location>
        <begin position="288"/>
        <end position="327"/>
    </location>
</feature>
<dbReference type="PRINTS" id="PR01705">
    <property type="entry name" value="TSP1REPEAT"/>
</dbReference>
<feature type="domain" description="ShKT" evidence="4">
    <location>
        <begin position="252"/>
        <end position="286"/>
    </location>
</feature>
<dbReference type="SMART" id="SM00137">
    <property type="entry name" value="MAM"/>
    <property type="match status" value="1"/>
</dbReference>
<dbReference type="Pfam" id="PF00090">
    <property type="entry name" value="TSP_1"/>
    <property type="match status" value="1"/>
</dbReference>
<dbReference type="InterPro" id="IPR036383">
    <property type="entry name" value="TSP1_rpt_sf"/>
</dbReference>
<evidence type="ECO:0000313" key="6">
    <source>
        <dbReference type="Proteomes" id="UP001159427"/>
    </source>
</evidence>
<evidence type="ECO:0000256" key="1">
    <source>
        <dbReference type="ARBA" id="ARBA00022656"/>
    </source>
</evidence>
<sequence length="327" mass="36427">VDGNWGHWSYWSGCSVTCLQGQRTRSRQCDNPTPLHGGKTCEGASTETGVCAMKRCFLDPDDTDFENGFGMWYNSNNDKLNWQRHQSFTKTVDTGPNADHTLGNSAGYYLYVESSSPAQAGDNALLESPWLNPITGGQCLQFHYNMYGKTTGKLMVHFTENGGAKYLLFYKEGNQGMGWKNFSKSINTALQYRLTFEASIASNGYSDIAIDDVYIDPGLCNADVHNSLYNEALIFHIKTFTCFLLLCEQIGCKDDDSRCTTWQQSGDCDKNSEFMLASCKLSCKVCGCKNKGKNEDCNTWASAGYCSTNSVYFDFMYVNCKKGCGFC</sequence>
<name>A0ABN8SN84_9CNID</name>
<dbReference type="Gene3D" id="2.20.100.10">
    <property type="entry name" value="Thrombospondin type-1 (TSP1) repeat"/>
    <property type="match status" value="1"/>
</dbReference>
<dbReference type="Pfam" id="PF00629">
    <property type="entry name" value="MAM"/>
    <property type="match status" value="1"/>
</dbReference>
<dbReference type="PROSITE" id="PS50060">
    <property type="entry name" value="MAM_2"/>
    <property type="match status" value="1"/>
</dbReference>
<dbReference type="PANTHER" id="PTHR23282">
    <property type="entry name" value="APICAL ENDOSOMAL GLYCOPROTEIN PRECURSOR"/>
    <property type="match status" value="1"/>
</dbReference>
<dbReference type="SUPFAM" id="SSF49899">
    <property type="entry name" value="Concanavalin A-like lectins/glucanases"/>
    <property type="match status" value="1"/>
</dbReference>
<dbReference type="Gene3D" id="2.60.120.200">
    <property type="match status" value="1"/>
</dbReference>
<comment type="caution">
    <text evidence="5">The sequence shown here is derived from an EMBL/GenBank/DDBJ whole genome shotgun (WGS) entry which is preliminary data.</text>
</comment>
<comment type="caution">
    <text evidence="2">Lacks conserved residue(s) required for the propagation of feature annotation.</text>
</comment>
<dbReference type="SMART" id="SM00254">
    <property type="entry name" value="ShKT"/>
    <property type="match status" value="2"/>
</dbReference>
<dbReference type="PROSITE" id="PS50092">
    <property type="entry name" value="TSP1"/>
    <property type="match status" value="1"/>
</dbReference>
<dbReference type="Proteomes" id="UP001159427">
    <property type="component" value="Unassembled WGS sequence"/>
</dbReference>
<feature type="domain" description="MAM" evidence="3">
    <location>
        <begin position="61"/>
        <end position="222"/>
    </location>
</feature>
<dbReference type="Pfam" id="PF01549">
    <property type="entry name" value="ShK"/>
    <property type="match status" value="2"/>
</dbReference>
<dbReference type="InterPro" id="IPR003582">
    <property type="entry name" value="ShKT_dom"/>
</dbReference>
<gene>
    <name evidence="5" type="ORF">PEVE_00025113</name>
</gene>
<dbReference type="InterPro" id="IPR051560">
    <property type="entry name" value="MAM_domain-containing"/>
</dbReference>
<dbReference type="InterPro" id="IPR000998">
    <property type="entry name" value="MAM_dom"/>
</dbReference>
<dbReference type="PROSITE" id="PS51670">
    <property type="entry name" value="SHKT"/>
    <property type="match status" value="2"/>
</dbReference>
<feature type="disulfide bond" evidence="2">
    <location>
        <begin position="252"/>
        <end position="286"/>
    </location>
</feature>
<dbReference type="PROSITE" id="PS00740">
    <property type="entry name" value="MAM_1"/>
    <property type="match status" value="1"/>
</dbReference>
<dbReference type="EMBL" id="CALNXI010003374">
    <property type="protein sequence ID" value="CAH3193068.1"/>
    <property type="molecule type" value="Genomic_DNA"/>
</dbReference>
<dbReference type="Gene3D" id="1.10.10.1940">
    <property type="match status" value="1"/>
</dbReference>
<dbReference type="PANTHER" id="PTHR23282:SF142">
    <property type="entry name" value="MAM DOMAIN-CONTAINING PROTEIN"/>
    <property type="match status" value="1"/>
</dbReference>
<feature type="non-terminal residue" evidence="5">
    <location>
        <position position="1"/>
    </location>
</feature>
<evidence type="ECO:0000256" key="2">
    <source>
        <dbReference type="PROSITE-ProRule" id="PRU01005"/>
    </source>
</evidence>
<keyword evidence="6" id="KW-1185">Reference proteome</keyword>
<keyword evidence="1" id="KW-0800">Toxin</keyword>
<evidence type="ECO:0000259" key="4">
    <source>
        <dbReference type="PROSITE" id="PS51670"/>
    </source>
</evidence>
<dbReference type="InterPro" id="IPR013320">
    <property type="entry name" value="ConA-like_dom_sf"/>
</dbReference>
<proteinExistence type="predicted"/>
<dbReference type="SMART" id="SM00209">
    <property type="entry name" value="TSP1"/>
    <property type="match status" value="1"/>
</dbReference>
<accession>A0ABN8SN84</accession>
<dbReference type="CDD" id="cd06263">
    <property type="entry name" value="MAM"/>
    <property type="match status" value="1"/>
</dbReference>